<keyword evidence="1" id="KW-0645">Protease</keyword>
<accession>A0ACB8SHM7</accession>
<evidence type="ECO:0000313" key="2">
    <source>
        <dbReference type="Proteomes" id="UP000814140"/>
    </source>
</evidence>
<evidence type="ECO:0000313" key="1">
    <source>
        <dbReference type="EMBL" id="KAI0055948.1"/>
    </source>
</evidence>
<proteinExistence type="predicted"/>
<name>A0ACB8SHM7_9AGAM</name>
<comment type="caution">
    <text evidence="1">The sequence shown here is derived from an EMBL/GenBank/DDBJ whole genome shotgun (WGS) entry which is preliminary data.</text>
</comment>
<keyword evidence="1" id="KW-0378">Hydrolase</keyword>
<reference evidence="1" key="2">
    <citation type="journal article" date="2022" name="New Phytol.">
        <title>Evolutionary transition to the ectomycorrhizal habit in the genomes of a hyperdiverse lineage of mushroom-forming fungi.</title>
        <authorList>
            <person name="Looney B."/>
            <person name="Miyauchi S."/>
            <person name="Morin E."/>
            <person name="Drula E."/>
            <person name="Courty P.E."/>
            <person name="Kohler A."/>
            <person name="Kuo A."/>
            <person name="LaButti K."/>
            <person name="Pangilinan J."/>
            <person name="Lipzen A."/>
            <person name="Riley R."/>
            <person name="Andreopoulos W."/>
            <person name="He G."/>
            <person name="Johnson J."/>
            <person name="Nolan M."/>
            <person name="Tritt A."/>
            <person name="Barry K.W."/>
            <person name="Grigoriev I.V."/>
            <person name="Nagy L.G."/>
            <person name="Hibbett D."/>
            <person name="Henrissat B."/>
            <person name="Matheny P.B."/>
            <person name="Labbe J."/>
            <person name="Martin F.M."/>
        </authorList>
    </citation>
    <scope>NUCLEOTIDE SEQUENCE</scope>
    <source>
        <strain evidence="1">HHB10654</strain>
    </source>
</reference>
<organism evidence="1 2">
    <name type="scientific">Artomyces pyxidatus</name>
    <dbReference type="NCBI Taxonomy" id="48021"/>
    <lineage>
        <taxon>Eukaryota</taxon>
        <taxon>Fungi</taxon>
        <taxon>Dikarya</taxon>
        <taxon>Basidiomycota</taxon>
        <taxon>Agaricomycotina</taxon>
        <taxon>Agaricomycetes</taxon>
        <taxon>Russulales</taxon>
        <taxon>Auriscalpiaceae</taxon>
        <taxon>Artomyces</taxon>
    </lineage>
</organism>
<protein>
    <submittedName>
        <fullName evidence="1">Family S53 protease</fullName>
    </submittedName>
</protein>
<gene>
    <name evidence="1" type="ORF">BV25DRAFT_1814950</name>
</gene>
<reference evidence="1" key="1">
    <citation type="submission" date="2021-03" db="EMBL/GenBank/DDBJ databases">
        <authorList>
            <consortium name="DOE Joint Genome Institute"/>
            <person name="Ahrendt S."/>
            <person name="Looney B.P."/>
            <person name="Miyauchi S."/>
            <person name="Morin E."/>
            <person name="Drula E."/>
            <person name="Courty P.E."/>
            <person name="Chicoki N."/>
            <person name="Fauchery L."/>
            <person name="Kohler A."/>
            <person name="Kuo A."/>
            <person name="Labutti K."/>
            <person name="Pangilinan J."/>
            <person name="Lipzen A."/>
            <person name="Riley R."/>
            <person name="Andreopoulos W."/>
            <person name="He G."/>
            <person name="Johnson J."/>
            <person name="Barry K.W."/>
            <person name="Grigoriev I.V."/>
            <person name="Nagy L."/>
            <person name="Hibbett D."/>
            <person name="Henrissat B."/>
            <person name="Matheny P.B."/>
            <person name="Labbe J."/>
            <person name="Martin F."/>
        </authorList>
    </citation>
    <scope>NUCLEOTIDE SEQUENCE</scope>
    <source>
        <strain evidence="1">HHB10654</strain>
    </source>
</reference>
<keyword evidence="2" id="KW-1185">Reference proteome</keyword>
<dbReference type="Proteomes" id="UP000814140">
    <property type="component" value="Unassembled WGS sequence"/>
</dbReference>
<dbReference type="EMBL" id="MU277274">
    <property type="protein sequence ID" value="KAI0055948.1"/>
    <property type="molecule type" value="Genomic_DNA"/>
</dbReference>
<sequence length="551" mass="57518">MVIWERLETVPPGFSMHGAAPGDQMLNLRLALVQTDISGLEDALMAVSTPTSTLYGQFLPKEEVEKFVAPTQETVDSVTAYLSEHGLSATPFSPAGDWLSLNLTVAQANVLFDTQFSTFVHVKTGITSVRTLEYSIPAALQGHLDFVHPTITFPQPASRQSLVSISLPKGVDAAATTGGEDSGSVPASCRDVITPACLQALYGIPTTKTSLRSSVLGVSGFVGQFSNRADLKAFLEAFRPDLPPADTFAFESVDGGQNSQNISQAGVEADFDIQYSIGLASGVPVTFISVGPANSSESNADFVASLQDIMLFLLGQKSPPNVLTTSYGLNEADVSQPLAISICNLCLQLGARGTSILFSSGDGGVGGSQPEDCTTFQPTFPPGCPYVTSVGGTTDVPETSADFSSGGFSNYFRTPSYQASVVSDYLAKLGARNRGLFSATGRAFPDVSAQAGNFSMIWKGEQILVTGTSASSPTFASVIALLNDELIAAGKSPLGFLNPFLYTTGRNALNDVTTGSNPGCNTSGFPAAEGWDPVTGLGTPNFAALRKAVGL</sequence>